<feature type="non-terminal residue" evidence="2">
    <location>
        <position position="1"/>
    </location>
</feature>
<dbReference type="GO" id="GO:0003676">
    <property type="term" value="F:nucleic acid binding"/>
    <property type="evidence" value="ECO:0007669"/>
    <property type="project" value="InterPro"/>
</dbReference>
<proteinExistence type="predicted"/>
<feature type="domain" description="OB" evidence="1">
    <location>
        <begin position="47"/>
        <end position="80"/>
    </location>
</feature>
<feature type="non-terminal residue" evidence="2">
    <location>
        <position position="86"/>
    </location>
</feature>
<evidence type="ECO:0000259" key="1">
    <source>
        <dbReference type="Pfam" id="PF01336"/>
    </source>
</evidence>
<dbReference type="AlphaFoldDB" id="A0A382K1X8"/>
<dbReference type="InterPro" id="IPR004365">
    <property type="entry name" value="NA-bd_OB_tRNA"/>
</dbReference>
<accession>A0A382K1X8</accession>
<dbReference type="InterPro" id="IPR012340">
    <property type="entry name" value="NA-bd_OB-fold"/>
</dbReference>
<dbReference type="SUPFAM" id="SSF50249">
    <property type="entry name" value="Nucleic acid-binding proteins"/>
    <property type="match status" value="1"/>
</dbReference>
<reference evidence="2" key="1">
    <citation type="submission" date="2018-05" db="EMBL/GenBank/DDBJ databases">
        <authorList>
            <person name="Lanie J.A."/>
            <person name="Ng W.-L."/>
            <person name="Kazmierczak K.M."/>
            <person name="Andrzejewski T.M."/>
            <person name="Davidsen T.M."/>
            <person name="Wayne K.J."/>
            <person name="Tettelin H."/>
            <person name="Glass J.I."/>
            <person name="Rusch D."/>
            <person name="Podicherti R."/>
            <person name="Tsui H.-C.T."/>
            <person name="Winkler M.E."/>
        </authorList>
    </citation>
    <scope>NUCLEOTIDE SEQUENCE</scope>
</reference>
<evidence type="ECO:0000313" key="2">
    <source>
        <dbReference type="EMBL" id="SVC16681.1"/>
    </source>
</evidence>
<organism evidence="2">
    <name type="scientific">marine metagenome</name>
    <dbReference type="NCBI Taxonomy" id="408172"/>
    <lineage>
        <taxon>unclassified sequences</taxon>
        <taxon>metagenomes</taxon>
        <taxon>ecological metagenomes</taxon>
    </lineage>
</organism>
<dbReference type="Pfam" id="PF01336">
    <property type="entry name" value="tRNA_anti-codon"/>
    <property type="match status" value="1"/>
</dbReference>
<sequence>VLSLANIPHFQYVGWSFDGFLALLYEYIMQRTHTCGELNEKNLDEIVTLCGWVHTRRDHGGLIFVDLWDKYGLTQVVLNPQIDHLA</sequence>
<gene>
    <name evidence="2" type="ORF">METZ01_LOCUS269535</name>
</gene>
<name>A0A382K1X8_9ZZZZ</name>
<protein>
    <recommendedName>
        <fullName evidence="1">OB domain-containing protein</fullName>
    </recommendedName>
</protein>
<dbReference type="EMBL" id="UINC01076991">
    <property type="protein sequence ID" value="SVC16681.1"/>
    <property type="molecule type" value="Genomic_DNA"/>
</dbReference>
<dbReference type="Gene3D" id="2.40.50.140">
    <property type="entry name" value="Nucleic acid-binding proteins"/>
    <property type="match status" value="1"/>
</dbReference>